<dbReference type="GO" id="GO:0006364">
    <property type="term" value="P:rRNA processing"/>
    <property type="evidence" value="ECO:0007669"/>
    <property type="project" value="UniProtKB-UniRule"/>
</dbReference>
<dbReference type="InterPro" id="IPR001279">
    <property type="entry name" value="Metallo-B-lactamas"/>
</dbReference>
<dbReference type="HAMAP" id="MF_01491">
    <property type="entry name" value="RNase_J_bact"/>
    <property type="match status" value="1"/>
</dbReference>
<evidence type="ECO:0000256" key="12">
    <source>
        <dbReference type="PIRSR" id="PIRSR004803-3"/>
    </source>
</evidence>
<protein>
    <recommendedName>
        <fullName evidence="9">Ribonuclease J</fullName>
        <shortName evidence="9">RNase J</shortName>
        <ecNumber evidence="9">3.1.-.-</ecNumber>
    </recommendedName>
</protein>
<evidence type="ECO:0000313" key="16">
    <source>
        <dbReference type="Proteomes" id="UP000069135"/>
    </source>
</evidence>
<evidence type="ECO:0000256" key="13">
    <source>
        <dbReference type="SAM" id="MobiDB-lite"/>
    </source>
</evidence>
<feature type="binding site" evidence="12">
    <location>
        <position position="158"/>
    </location>
    <ligand>
        <name>Zn(2+)</name>
        <dbReference type="ChEBI" id="CHEBI:29105"/>
        <label>1</label>
        <note>catalytic</note>
    </ligand>
</feature>
<keyword evidence="7 9" id="KW-0269">Exonuclease</keyword>
<dbReference type="Pfam" id="PF00753">
    <property type="entry name" value="Lactamase_B"/>
    <property type="match status" value="1"/>
</dbReference>
<dbReference type="Pfam" id="PF07521">
    <property type="entry name" value="RMMBL"/>
    <property type="match status" value="1"/>
</dbReference>
<dbReference type="Gene3D" id="3.40.50.10710">
    <property type="entry name" value="Metallo-hydrolase/oxidoreductase"/>
    <property type="match status" value="1"/>
</dbReference>
<name>A0A0S1SJ68_9BACT</name>
<comment type="caution">
    <text evidence="9">Lacks conserved residue(s) required for the propagation of feature annotation.</text>
</comment>
<dbReference type="Pfam" id="PF17770">
    <property type="entry name" value="RNase_J_C"/>
    <property type="match status" value="1"/>
</dbReference>
<dbReference type="CDD" id="cd07714">
    <property type="entry name" value="RNaseJ_MBL-fold"/>
    <property type="match status" value="1"/>
</dbReference>
<dbReference type="Gene3D" id="3.10.20.580">
    <property type="match status" value="1"/>
</dbReference>
<dbReference type="AlphaFoldDB" id="A0A0S1SJ68"/>
<feature type="active site" description="Proton acceptor" evidence="10">
    <location>
        <position position="386"/>
    </location>
</feature>
<dbReference type="InterPro" id="IPR004613">
    <property type="entry name" value="RNase_J"/>
</dbReference>
<feature type="binding site" evidence="12">
    <location>
        <position position="91"/>
    </location>
    <ligand>
        <name>Zn(2+)</name>
        <dbReference type="ChEBI" id="CHEBI:29105"/>
        <label>1</label>
        <note>catalytic</note>
    </ligand>
</feature>
<proteinExistence type="inferred from homology"/>
<evidence type="ECO:0000256" key="2">
    <source>
        <dbReference type="ARBA" id="ARBA00022722"/>
    </source>
</evidence>
<comment type="subunit">
    <text evidence="9">Homodimer, may be a subunit of the RNA degradosome.</text>
</comment>
<dbReference type="GO" id="GO:0008270">
    <property type="term" value="F:zinc ion binding"/>
    <property type="evidence" value="ECO:0007669"/>
    <property type="project" value="InterPro"/>
</dbReference>
<feature type="region of interest" description="Disordered" evidence="13">
    <location>
        <begin position="1"/>
        <end position="23"/>
    </location>
</feature>
<accession>A0A0S1SRP0</accession>
<evidence type="ECO:0000256" key="4">
    <source>
        <dbReference type="ARBA" id="ARBA00022759"/>
    </source>
</evidence>
<comment type="cofactor">
    <cofactor evidence="12">
        <name>Zn(2+)</name>
        <dbReference type="ChEBI" id="CHEBI:29105"/>
    </cofactor>
    <text evidence="12">Binds 2 Zn(2+) ions per subunit. It is not clear if Zn(2+) or Mg(2+) is physiologically important.</text>
</comment>
<dbReference type="Proteomes" id="UP000069135">
    <property type="component" value="Chromosome"/>
</dbReference>
<feature type="domain" description="Metallo-beta-lactamase" evidence="14">
    <location>
        <begin position="36"/>
        <end position="232"/>
    </location>
</feature>
<evidence type="ECO:0000256" key="11">
    <source>
        <dbReference type="PIRSR" id="PIRSR004803-2"/>
    </source>
</evidence>
<dbReference type="GO" id="GO:0003723">
    <property type="term" value="F:RNA binding"/>
    <property type="evidence" value="ECO:0007669"/>
    <property type="project" value="UniProtKB-UniRule"/>
</dbReference>
<dbReference type="PANTHER" id="PTHR43694:SF1">
    <property type="entry name" value="RIBONUCLEASE J"/>
    <property type="match status" value="1"/>
</dbReference>
<dbReference type="SMART" id="SM00849">
    <property type="entry name" value="Lactamase_B"/>
    <property type="match status" value="1"/>
</dbReference>
<keyword evidence="6 12" id="KW-0862">Zinc</keyword>
<reference evidence="15 16" key="2">
    <citation type="journal article" date="2016" name="PeerJ">
        <title>Analysis of five complete genome sequences for members of the class Peribacteria in the recently recognized Peregrinibacteria bacterial phylum.</title>
        <authorList>
            <person name="Anantharaman K."/>
            <person name="Brown C.T."/>
            <person name="Burstein D."/>
            <person name="Castelle C.J."/>
            <person name="Probst A.J."/>
            <person name="Thomas B.C."/>
            <person name="Williams K.H."/>
            <person name="Banfield J.F."/>
        </authorList>
    </citation>
    <scope>NUCLEOTIDE SEQUENCE [LARGE SCALE GENOMIC DNA]</scope>
    <source>
        <strain evidence="15">RIFOXYD1_FULL_PER-ii_59_16</strain>
    </source>
</reference>
<sequence length="575" mass="63657">MGNGPNIRPQQQPQQNQPRGRGGLKLYPLGGFEQVGRNCFVIDVDGDLYIIDLGLQFPDEDMLGIDYLVPDISPLKGKENRIKALLFTHGHLDHIGAVQHLLPQLHFPPMFGTKLTMAFVRKRLDETHITSKARLNNVNYGQKIRIGRVEVEFLRVTHSIPDSASIAVHTPYGTILHTGDFKFDLTPMNEPAADFQRFAQLGEKGVLAIVADSTNATKPGNSKSEKEISETLHGLIRDAKGRIIISTFSSLLNRMQQIIDHARTYNRKVFISGRSMETNFEIAQNLGYLRAPRGLIRKAGPGMEKTPDRETIIITTGSQGEEMAGLARIGLGTHRHISIKAGDTVILSSNPIIGNERAVSKVINNLHLKGAIVKTNADLALHTTGHGQQGDILLMHQLVRAKHIIPEHGEPYMCAAHADLARRLGYEENRIHSLVNGDILEFDQQGNARKSKQKFLIQDVIIDGLGSAGEGQRVLNDRKVMSSAGVIIVMLRAYAQSKRLVGDPDIISRGLIYGSEQVVITKNASDVVRKAYDEAVARGETDRHAIKRAVSGALYRYFDRKLDREPMVIPLIVEV</sequence>
<feature type="binding site" evidence="12">
    <location>
        <position position="94"/>
    </location>
    <ligand>
        <name>Zn(2+)</name>
        <dbReference type="ChEBI" id="CHEBI:29105"/>
        <label>1</label>
        <note>catalytic</note>
    </ligand>
</feature>
<keyword evidence="3 12" id="KW-0479">Metal-binding</keyword>
<evidence type="ECO:0000259" key="14">
    <source>
        <dbReference type="SMART" id="SM00849"/>
    </source>
</evidence>
<dbReference type="GO" id="GO:0005737">
    <property type="term" value="C:cytoplasm"/>
    <property type="evidence" value="ECO:0007669"/>
    <property type="project" value="UniProtKB-SubCell"/>
</dbReference>
<dbReference type="KEGG" id="prf:PeribacterA2_1024"/>
<evidence type="ECO:0000256" key="5">
    <source>
        <dbReference type="ARBA" id="ARBA00022801"/>
    </source>
</evidence>
<dbReference type="InterPro" id="IPR042173">
    <property type="entry name" value="RNase_J_2"/>
</dbReference>
<dbReference type="EC" id="3.1.-.-" evidence="9"/>
<feature type="binding site" evidence="12">
    <location>
        <position position="93"/>
    </location>
    <ligand>
        <name>Zn(2+)</name>
        <dbReference type="ChEBI" id="CHEBI:29105"/>
        <label>1</label>
        <note>catalytic</note>
    </ligand>
</feature>
<gene>
    <name evidence="9" type="primary">rnj</name>
    <name evidence="15" type="ORF">PeribacterD1_1024</name>
</gene>
<dbReference type="GO" id="GO:0004534">
    <property type="term" value="F:5'-3' RNA exonuclease activity"/>
    <property type="evidence" value="ECO:0007669"/>
    <property type="project" value="UniProtKB-UniRule"/>
</dbReference>
<keyword evidence="8 9" id="KW-0694">RNA-binding</keyword>
<dbReference type="InterPro" id="IPR041636">
    <property type="entry name" value="RNase_J_C"/>
</dbReference>
<keyword evidence="4 9" id="KW-0255">Endonuclease</keyword>
<reference evidence="16" key="1">
    <citation type="submission" date="2015-10" db="EMBL/GenBank/DDBJ databases">
        <title>Analysis of five complete genome sequences for members of the class Peribacteria in the recently recognized Peregrinibacteria bacterial phylum.</title>
        <authorList>
            <person name="Anantharaman K."/>
            <person name="Brown C.T."/>
            <person name="Burstein D."/>
            <person name="Castelle C.J."/>
            <person name="Probst A.J."/>
            <person name="Thomas B.C."/>
            <person name="Williams K.H."/>
            <person name="Banfield J.F."/>
        </authorList>
    </citation>
    <scope>NUCLEOTIDE SEQUENCE [LARGE SCALE GENOMIC DNA]</scope>
</reference>
<dbReference type="NCBIfam" id="TIGR00649">
    <property type="entry name" value="MG423"/>
    <property type="match status" value="1"/>
</dbReference>
<comment type="similarity">
    <text evidence="9">Belongs to the metallo-beta-lactamase superfamily. RNA-metabolizing metallo-beta-lactamase-like family. Bacterial RNase J subfamily.</text>
</comment>
<comment type="cofactor">
    <cofactor evidence="12">
        <name>Ca(2+)</name>
        <dbReference type="ChEBI" id="CHEBI:29108"/>
    </cofactor>
    <text evidence="12">Binds 1 Ca(2+) cation per subunit. Seen in 1 crystal structure, it is not clear if it is physiologically important.</text>
</comment>
<evidence type="ECO:0000256" key="9">
    <source>
        <dbReference type="HAMAP-Rule" id="MF_01491"/>
    </source>
</evidence>
<feature type="binding site" evidence="12">
    <location>
        <position position="66"/>
    </location>
    <ligand>
        <name>Ca(2+)</name>
        <dbReference type="ChEBI" id="CHEBI:29108"/>
    </ligand>
</feature>
<feature type="binding site" evidence="12">
    <location>
        <position position="89"/>
    </location>
    <ligand>
        <name>Zn(2+)</name>
        <dbReference type="ChEBI" id="CHEBI:29105"/>
        <label>1</label>
        <note>catalytic</note>
    </ligand>
</feature>
<evidence type="ECO:0000256" key="8">
    <source>
        <dbReference type="ARBA" id="ARBA00022884"/>
    </source>
</evidence>
<dbReference type="InterPro" id="IPR055132">
    <property type="entry name" value="RNase_J_b_CASP"/>
</dbReference>
<accession>A0A0S1SWN6</accession>
<comment type="function">
    <text evidence="9">An RNase that has 5'-3' exonuclease and possibly endonuclease activity. Involved in maturation of rRNA and in some organisms also mRNA maturation and/or decay.</text>
</comment>
<feature type="active site" description="Proton donor" evidence="10">
    <location>
        <position position="212"/>
    </location>
</feature>
<dbReference type="InterPro" id="IPR030854">
    <property type="entry name" value="RNase_J_bac"/>
</dbReference>
<accession>A0A0S1STB6</accession>
<dbReference type="GO" id="GO:0004521">
    <property type="term" value="F:RNA endonuclease activity"/>
    <property type="evidence" value="ECO:0007669"/>
    <property type="project" value="UniProtKB-UniRule"/>
</dbReference>
<keyword evidence="12" id="KW-0106">Calcium</keyword>
<evidence type="ECO:0000256" key="3">
    <source>
        <dbReference type="ARBA" id="ARBA00022723"/>
    </source>
</evidence>
<feature type="binding site" evidence="12">
    <location>
        <position position="408"/>
    </location>
    <ligand>
        <name>Zn(2+)</name>
        <dbReference type="ChEBI" id="CHEBI:29105"/>
        <label>1</label>
        <note>catalytic</note>
    </ligand>
</feature>
<feature type="binding site" evidence="12">
    <location>
        <position position="64"/>
    </location>
    <ligand>
        <name>Ca(2+)</name>
        <dbReference type="ChEBI" id="CHEBI:29108"/>
    </ligand>
</feature>
<dbReference type="PIRSF" id="PIRSF004803">
    <property type="entry name" value="RnjA"/>
    <property type="match status" value="1"/>
</dbReference>
<dbReference type="PATRIC" id="fig|1735161.3.peg.1003"/>
<feature type="compositionally biased region" description="Low complexity" evidence="13">
    <location>
        <begin position="1"/>
        <end position="19"/>
    </location>
</feature>
<feature type="binding site" evidence="12">
    <location>
        <position position="180"/>
    </location>
    <ligand>
        <name>Zn(2+)</name>
        <dbReference type="ChEBI" id="CHEBI:29105"/>
        <label>1</label>
        <note>catalytic</note>
    </ligand>
</feature>
<evidence type="ECO:0000313" key="15">
    <source>
        <dbReference type="EMBL" id="ALM13688.1"/>
    </source>
</evidence>
<dbReference type="EMBL" id="CP013065">
    <property type="protein sequence ID" value="ALM13688.1"/>
    <property type="molecule type" value="Genomic_DNA"/>
</dbReference>
<keyword evidence="9" id="KW-0698">rRNA processing</keyword>
<organism evidence="15 16">
    <name type="scientific">Candidatus Peribacter riflensis</name>
    <dbReference type="NCBI Taxonomy" id="1735162"/>
    <lineage>
        <taxon>Bacteria</taxon>
        <taxon>Candidatus Peregrinibacteriota</taxon>
        <taxon>Candidatus Peribacteria</taxon>
        <taxon>Candidatus Peribacterales</taxon>
        <taxon>Candidatus Peribacteraceae</taxon>
        <taxon>Candidatus Peribacter</taxon>
    </lineage>
</organism>
<evidence type="ECO:0000256" key="10">
    <source>
        <dbReference type="PIRSR" id="PIRSR004803-1"/>
    </source>
</evidence>
<dbReference type="PANTHER" id="PTHR43694">
    <property type="entry name" value="RIBONUCLEASE J"/>
    <property type="match status" value="1"/>
</dbReference>
<accession>A0A0S1SJ68</accession>
<dbReference type="InterPro" id="IPR011108">
    <property type="entry name" value="RMMBL"/>
</dbReference>
<evidence type="ECO:0000256" key="7">
    <source>
        <dbReference type="ARBA" id="ARBA00022839"/>
    </source>
</evidence>
<comment type="subcellular location">
    <subcellularLocation>
        <location evidence="9">Cytoplasm</location>
    </subcellularLocation>
</comment>
<accession>A0A0S1SQ52</accession>
<dbReference type="InterPro" id="IPR036866">
    <property type="entry name" value="RibonucZ/Hydroxyglut_hydro"/>
</dbReference>
<feature type="binding site" evidence="12">
    <location>
        <position position="463"/>
    </location>
    <ligand>
        <name>Ca(2+)</name>
        <dbReference type="ChEBI" id="CHEBI:29108"/>
    </ligand>
</feature>
<dbReference type="SUPFAM" id="SSF56281">
    <property type="entry name" value="Metallo-hydrolase/oxidoreductase"/>
    <property type="match status" value="1"/>
</dbReference>
<dbReference type="Pfam" id="PF22505">
    <property type="entry name" value="RNase_J_b_CASP"/>
    <property type="match status" value="1"/>
</dbReference>
<keyword evidence="2 9" id="KW-0540">Nuclease</keyword>
<evidence type="ECO:0000256" key="1">
    <source>
        <dbReference type="ARBA" id="ARBA00022490"/>
    </source>
</evidence>
<feature type="binding site" evidence="11">
    <location>
        <begin position="382"/>
        <end position="386"/>
    </location>
    <ligand>
        <name>substrate</name>
    </ligand>
</feature>
<keyword evidence="1 9" id="KW-0963">Cytoplasm</keyword>
<dbReference type="Gene3D" id="3.60.15.10">
    <property type="entry name" value="Ribonuclease Z/Hydroxyacylglutathione hydrolase-like"/>
    <property type="match status" value="1"/>
</dbReference>
<evidence type="ECO:0000256" key="6">
    <source>
        <dbReference type="ARBA" id="ARBA00022833"/>
    </source>
</evidence>
<keyword evidence="5 9" id="KW-0378">Hydrolase</keyword>
<dbReference type="STRING" id="1735162.PeribacterB2_1026"/>